<evidence type="ECO:0000256" key="11">
    <source>
        <dbReference type="RuleBase" id="RU003545"/>
    </source>
</evidence>
<comment type="pathway">
    <text evidence="8">Glycolipid biosynthesis; KDO(2)-lipid A biosynthesis.</text>
</comment>
<dbReference type="PANTHER" id="PTHR20863">
    <property type="entry name" value="ACYL CARRIER PROTEIN"/>
    <property type="match status" value="1"/>
</dbReference>
<keyword evidence="5 9" id="KW-0276">Fatty acid metabolism</keyword>
<keyword evidence="2 9" id="KW-0963">Cytoplasm</keyword>
<dbReference type="STRING" id="1367849.GCA_000518585_02148"/>
<name>A0A4D7E0D1_9HYPH</name>
<keyword evidence="6 9" id="KW-0443">Lipid metabolism</keyword>
<keyword evidence="13" id="KW-0614">Plasmid</keyword>
<reference evidence="13 15" key="1">
    <citation type="submission" date="2019-04" db="EMBL/GenBank/DDBJ databases">
        <title>Complete genome sequence of Agrobacterium larrymoorei CFBP5473.</title>
        <authorList>
            <person name="Haryono M."/>
            <person name="Chou L."/>
            <person name="Lin Y.-C."/>
            <person name="Lai E.-M."/>
            <person name="Kuo C.-H."/>
        </authorList>
    </citation>
    <scope>NUCLEOTIDE SEQUENCE [LARGE SCALE GENOMIC DNA]</scope>
    <source>
        <strain evidence="13 15">CFBP5473</strain>
        <plasmid evidence="15">palcfbp5473</plasmid>
        <plasmid evidence="13">pAlCFBP5473</plasmid>
    </source>
</reference>
<evidence type="ECO:0000256" key="6">
    <source>
        <dbReference type="ARBA" id="ARBA00023098"/>
    </source>
</evidence>
<dbReference type="GO" id="GO:0000035">
    <property type="term" value="F:acyl binding"/>
    <property type="evidence" value="ECO:0007669"/>
    <property type="project" value="TreeGrafter"/>
</dbReference>
<dbReference type="EMBL" id="CP072170">
    <property type="protein sequence ID" value="QYA10437.1"/>
    <property type="molecule type" value="Genomic_DNA"/>
</dbReference>
<dbReference type="RefSeq" id="WP_027674932.1">
    <property type="nucleotide sequence ID" value="NZ_CP039693.1"/>
</dbReference>
<evidence type="ECO:0000313" key="13">
    <source>
        <dbReference type="EMBL" id="QCJ00775.1"/>
    </source>
</evidence>
<comment type="PTM">
    <text evidence="11">4'-phosphopantetheine is transferred from CoA to a specific serine of apo-ACP by acpS.</text>
</comment>
<dbReference type="NCBIfam" id="TIGR00517">
    <property type="entry name" value="acyl_carrier"/>
    <property type="match status" value="1"/>
</dbReference>
<keyword evidence="7 9" id="KW-0275">Fatty acid biosynthesis</keyword>
<evidence type="ECO:0000256" key="3">
    <source>
        <dbReference type="ARBA" id="ARBA00022516"/>
    </source>
</evidence>
<dbReference type="EMBL" id="CP039693">
    <property type="protein sequence ID" value="QCJ00775.1"/>
    <property type="molecule type" value="Genomic_DNA"/>
</dbReference>
<proteinExistence type="inferred from homology"/>
<sequence>MDEIAGRIKSIIGHYLEIPADTIEDNASFTEDLGADSLEAVEIIMAIEQEFGVVIDDDAAEKILSVGDAVNYLKENMLQL</sequence>
<reference evidence="14 16" key="2">
    <citation type="submission" date="2021-03" db="EMBL/GenBank/DDBJ databases">
        <title>Rapid diversification of plasmids in a genus of pathogenic and nitrogen fixing bacteria.</title>
        <authorList>
            <person name="Weisberg A.J."/>
            <person name="Miller M."/>
            <person name="Ream W."/>
            <person name="Grunwald N.J."/>
            <person name="Chang J.H."/>
        </authorList>
    </citation>
    <scope>NUCLEOTIDE SEQUENCE [LARGE SCALE GENOMIC DNA]</scope>
    <source>
        <strain evidence="14 16">AF3.44</strain>
        <plasmid evidence="14 16">unnamed1</plasmid>
    </source>
</reference>
<evidence type="ECO:0000256" key="4">
    <source>
        <dbReference type="ARBA" id="ARBA00022553"/>
    </source>
</evidence>
<dbReference type="OrthoDB" id="9804551at2"/>
<dbReference type="InterPro" id="IPR006162">
    <property type="entry name" value="Ppantetheine_attach_site"/>
</dbReference>
<dbReference type="InterPro" id="IPR009081">
    <property type="entry name" value="PP-bd_ACP"/>
</dbReference>
<dbReference type="SUPFAM" id="SSF47336">
    <property type="entry name" value="ACP-like"/>
    <property type="match status" value="1"/>
</dbReference>
<dbReference type="Proteomes" id="UP000298545">
    <property type="component" value="Plasmid pAlCFBP5473"/>
</dbReference>
<dbReference type="InterPro" id="IPR036736">
    <property type="entry name" value="ACP-like_sf"/>
</dbReference>
<evidence type="ECO:0000256" key="2">
    <source>
        <dbReference type="ARBA" id="ARBA00022490"/>
    </source>
</evidence>
<gene>
    <name evidence="9" type="primary">acpP</name>
    <name evidence="13" type="ORF">CFBP5473_22595</name>
    <name evidence="14" type="ORF">J5285_24845</name>
</gene>
<dbReference type="AlphaFoldDB" id="A0A4D7E0D1"/>
<evidence type="ECO:0000256" key="1">
    <source>
        <dbReference type="ARBA" id="ARBA00022450"/>
    </source>
</evidence>
<dbReference type="KEGG" id="alf:CFBP5473_22595"/>
<keyword evidence="16" id="KW-1185">Reference proteome</keyword>
<geneLocation type="plasmid" evidence="14 16">
    <name>unnamed1</name>
</geneLocation>
<comment type="pathway">
    <text evidence="9 11">Lipid metabolism; fatty acid biosynthesis.</text>
</comment>
<evidence type="ECO:0000256" key="8">
    <source>
        <dbReference type="ARBA" id="ARBA00024328"/>
    </source>
</evidence>
<dbReference type="Gene3D" id="1.10.1200.10">
    <property type="entry name" value="ACP-like"/>
    <property type="match status" value="1"/>
</dbReference>
<comment type="function">
    <text evidence="9 11">Carrier of the growing fatty acid chain in fatty acid biosynthesis.</text>
</comment>
<evidence type="ECO:0000256" key="10">
    <source>
        <dbReference type="NCBIfam" id="TIGR00517"/>
    </source>
</evidence>
<dbReference type="PROSITE" id="PS00012">
    <property type="entry name" value="PHOSPHOPANTETHEINE"/>
    <property type="match status" value="1"/>
</dbReference>
<dbReference type="NCBIfam" id="NF002150">
    <property type="entry name" value="PRK00982.1-4"/>
    <property type="match status" value="1"/>
</dbReference>
<dbReference type="GO" id="GO:0036104">
    <property type="term" value="P:Kdo2-lipid A biosynthetic process"/>
    <property type="evidence" value="ECO:0007669"/>
    <property type="project" value="UniProtKB-UniPathway"/>
</dbReference>
<evidence type="ECO:0000256" key="5">
    <source>
        <dbReference type="ARBA" id="ARBA00022832"/>
    </source>
</evidence>
<comment type="similarity">
    <text evidence="9">Belongs to the acyl carrier protein (ACP) family.</text>
</comment>
<dbReference type="Pfam" id="PF00550">
    <property type="entry name" value="PP-binding"/>
    <property type="match status" value="1"/>
</dbReference>
<evidence type="ECO:0000259" key="12">
    <source>
        <dbReference type="PROSITE" id="PS50075"/>
    </source>
</evidence>
<comment type="subcellular location">
    <subcellularLocation>
        <location evidence="9">Cytoplasm</location>
    </subcellularLocation>
</comment>
<dbReference type="InterPro" id="IPR003231">
    <property type="entry name" value="ACP"/>
</dbReference>
<organism evidence="13 15">
    <name type="scientific">Agrobacterium larrymoorei</name>
    <dbReference type="NCBI Taxonomy" id="160699"/>
    <lineage>
        <taxon>Bacteria</taxon>
        <taxon>Pseudomonadati</taxon>
        <taxon>Pseudomonadota</taxon>
        <taxon>Alphaproteobacteria</taxon>
        <taxon>Hyphomicrobiales</taxon>
        <taxon>Rhizobiaceae</taxon>
        <taxon>Rhizobium/Agrobacterium group</taxon>
        <taxon>Agrobacterium</taxon>
    </lineage>
</organism>
<evidence type="ECO:0000313" key="14">
    <source>
        <dbReference type="EMBL" id="QYA10437.1"/>
    </source>
</evidence>
<dbReference type="PROSITE" id="PS50075">
    <property type="entry name" value="CARRIER"/>
    <property type="match status" value="1"/>
</dbReference>
<evidence type="ECO:0000313" key="16">
    <source>
        <dbReference type="Proteomes" id="UP000826513"/>
    </source>
</evidence>
<evidence type="ECO:0000313" key="15">
    <source>
        <dbReference type="Proteomes" id="UP000298545"/>
    </source>
</evidence>
<dbReference type="UniPathway" id="UPA00360"/>
<accession>A0A4D7E0D1</accession>
<protein>
    <recommendedName>
        <fullName evidence="9 10">Acyl carrier protein</fullName>
        <shortName evidence="9">ACP</shortName>
    </recommendedName>
</protein>
<dbReference type="UniPathway" id="UPA00094"/>
<dbReference type="GO" id="GO:0016020">
    <property type="term" value="C:membrane"/>
    <property type="evidence" value="ECO:0007669"/>
    <property type="project" value="GOC"/>
</dbReference>
<dbReference type="GO" id="GO:0005737">
    <property type="term" value="C:cytoplasm"/>
    <property type="evidence" value="ECO:0007669"/>
    <property type="project" value="UniProtKB-SubCell"/>
</dbReference>
<dbReference type="HAMAP" id="MF_01217">
    <property type="entry name" value="Acyl_carrier"/>
    <property type="match status" value="1"/>
</dbReference>
<dbReference type="NCBIfam" id="NF002148">
    <property type="entry name" value="PRK00982.1-2"/>
    <property type="match status" value="1"/>
</dbReference>
<evidence type="ECO:0000256" key="7">
    <source>
        <dbReference type="ARBA" id="ARBA00023160"/>
    </source>
</evidence>
<keyword evidence="4 9" id="KW-0597">Phosphoprotein</keyword>
<geneLocation type="plasmid" evidence="15">
    <name>palcfbp5473</name>
</geneLocation>
<keyword evidence="1 9" id="KW-0596">Phosphopantetheine</keyword>
<dbReference type="GO" id="GO:0000036">
    <property type="term" value="F:acyl carrier activity"/>
    <property type="evidence" value="ECO:0007669"/>
    <property type="project" value="UniProtKB-UniRule"/>
</dbReference>
<feature type="modified residue" description="O-(pantetheine 4'-phosphoryl)serine" evidence="9">
    <location>
        <position position="37"/>
    </location>
</feature>
<feature type="domain" description="Carrier" evidence="12">
    <location>
        <begin position="2"/>
        <end position="77"/>
    </location>
</feature>
<evidence type="ECO:0000256" key="9">
    <source>
        <dbReference type="HAMAP-Rule" id="MF_01217"/>
    </source>
</evidence>
<dbReference type="PANTHER" id="PTHR20863:SF76">
    <property type="entry name" value="CARRIER DOMAIN-CONTAINING PROTEIN"/>
    <property type="match status" value="1"/>
</dbReference>
<dbReference type="Proteomes" id="UP000826513">
    <property type="component" value="Plasmid unnamed1"/>
</dbReference>
<geneLocation type="plasmid" evidence="13">
    <name>pAlCFBP5473</name>
</geneLocation>
<keyword evidence="3 9" id="KW-0444">Lipid biosynthesis</keyword>
<comment type="PTM">
    <text evidence="9">4'-phosphopantetheine is transferred from CoA to a specific serine of apo-ACP by AcpS. This modification is essential for activity because fatty acids are bound in thioester linkage to the sulfhydryl of the prosthetic group.</text>
</comment>
<dbReference type="NCBIfam" id="NF002151">
    <property type="entry name" value="PRK00982.1-5"/>
    <property type="match status" value="1"/>
</dbReference>